<dbReference type="EMBL" id="JAGKSQ010000004">
    <property type="protein sequence ID" value="MBP3951709.1"/>
    <property type="molecule type" value="Genomic_DNA"/>
</dbReference>
<proteinExistence type="predicted"/>
<gene>
    <name evidence="2" type="ORF">J7W16_11240</name>
</gene>
<comment type="caution">
    <text evidence="2">The sequence shown here is derived from an EMBL/GenBank/DDBJ whole genome shotgun (WGS) entry which is preliminary data.</text>
</comment>
<organism evidence="2 3">
    <name type="scientific">Halalkalibacter suaedae</name>
    <dbReference type="NCBI Taxonomy" id="2822140"/>
    <lineage>
        <taxon>Bacteria</taxon>
        <taxon>Bacillati</taxon>
        <taxon>Bacillota</taxon>
        <taxon>Bacilli</taxon>
        <taxon>Bacillales</taxon>
        <taxon>Bacillaceae</taxon>
        <taxon>Halalkalibacter</taxon>
    </lineage>
</organism>
<evidence type="ECO:0000313" key="3">
    <source>
        <dbReference type="Proteomes" id="UP000678228"/>
    </source>
</evidence>
<feature type="chain" id="PRO_5036944369" description="Lipoprotein" evidence="1">
    <location>
        <begin position="23"/>
        <end position="144"/>
    </location>
</feature>
<keyword evidence="1" id="KW-0732">Signal</keyword>
<dbReference type="PROSITE" id="PS51257">
    <property type="entry name" value="PROKAR_LIPOPROTEIN"/>
    <property type="match status" value="1"/>
</dbReference>
<dbReference type="Proteomes" id="UP000678228">
    <property type="component" value="Unassembled WGS sequence"/>
</dbReference>
<reference evidence="2" key="1">
    <citation type="submission" date="2021-03" db="EMBL/GenBank/DDBJ databases">
        <title>Bacillus suaedae sp. nov., isolated from Suaeda aralocaspica.</title>
        <authorList>
            <person name="Lei R.F.R."/>
        </authorList>
    </citation>
    <scope>NUCLEOTIDE SEQUENCE</scope>
    <source>
        <strain evidence="2">YZJH907-2</strain>
    </source>
</reference>
<evidence type="ECO:0000313" key="2">
    <source>
        <dbReference type="EMBL" id="MBP3951709.1"/>
    </source>
</evidence>
<accession>A0A940WS51</accession>
<feature type="signal peptide" evidence="1">
    <location>
        <begin position="1"/>
        <end position="22"/>
    </location>
</feature>
<evidence type="ECO:0008006" key="4">
    <source>
        <dbReference type="Google" id="ProtNLM"/>
    </source>
</evidence>
<dbReference type="AlphaFoldDB" id="A0A940WS51"/>
<sequence length="144" mass="16480">MNKWLFFTLFFSVLLISACSNSDELSGHTFNVSHTPPFQEDIDDPDKYHSIMTLEFSDGKVSSANSGEGTYELKDDVLLLNFENENEQLEIEFTEFKESDKDFSEYSTLISRSELNITDPDKVSHFGSLHSSLTNDMLVEFLQK</sequence>
<keyword evidence="3" id="KW-1185">Reference proteome</keyword>
<dbReference type="RefSeq" id="WP_210597403.1">
    <property type="nucleotide sequence ID" value="NZ_JAGKSQ010000004.1"/>
</dbReference>
<evidence type="ECO:0000256" key="1">
    <source>
        <dbReference type="SAM" id="SignalP"/>
    </source>
</evidence>
<protein>
    <recommendedName>
        <fullName evidence="4">Lipoprotein</fullName>
    </recommendedName>
</protein>
<name>A0A940WS51_9BACI</name>